<keyword evidence="3" id="KW-0285">Flavoprotein</keyword>
<dbReference type="AlphaFoldDB" id="A0A0N5CQD2"/>
<dbReference type="GO" id="GO:0003884">
    <property type="term" value="F:D-amino-acid oxidase activity"/>
    <property type="evidence" value="ECO:0007669"/>
    <property type="project" value="InterPro"/>
</dbReference>
<accession>A0A0N5CQD2</accession>
<keyword evidence="6" id="KW-0472">Membrane</keyword>
<keyword evidence="5" id="KW-0560">Oxidoreductase</keyword>
<reference evidence="8 9" key="2">
    <citation type="submission" date="2018-11" db="EMBL/GenBank/DDBJ databases">
        <authorList>
            <consortium name="Pathogen Informatics"/>
        </authorList>
    </citation>
    <scope>NUCLEOTIDE SEQUENCE [LARGE SCALE GENOMIC DNA]</scope>
</reference>
<evidence type="ECO:0000256" key="6">
    <source>
        <dbReference type="SAM" id="Phobius"/>
    </source>
</evidence>
<keyword evidence="6" id="KW-0812">Transmembrane</keyword>
<keyword evidence="4" id="KW-0274">FAD</keyword>
<dbReference type="SUPFAM" id="SSF51971">
    <property type="entry name" value="Nucleotide-binding domain"/>
    <property type="match status" value="1"/>
</dbReference>
<comment type="similarity">
    <text evidence="2">Belongs to the DAMOX/DASOX family.</text>
</comment>
<feature type="transmembrane region" description="Helical" evidence="6">
    <location>
        <begin position="12"/>
        <end position="30"/>
    </location>
</feature>
<dbReference type="OMA" id="AVRGQTM"/>
<feature type="domain" description="FAD dependent oxidoreductase" evidence="7">
    <location>
        <begin position="37"/>
        <end position="382"/>
    </location>
</feature>
<dbReference type="Proteomes" id="UP000276776">
    <property type="component" value="Unassembled WGS sequence"/>
</dbReference>
<dbReference type="PROSITE" id="PS00677">
    <property type="entry name" value="DAO"/>
    <property type="match status" value="1"/>
</dbReference>
<dbReference type="WBParaSite" id="TCLT_0000243201-mRNA-1">
    <property type="protein sequence ID" value="TCLT_0000243201-mRNA-1"/>
    <property type="gene ID" value="TCLT_0000243201"/>
</dbReference>
<evidence type="ECO:0000256" key="3">
    <source>
        <dbReference type="ARBA" id="ARBA00022630"/>
    </source>
</evidence>
<dbReference type="GO" id="GO:0019478">
    <property type="term" value="P:D-amino acid catabolic process"/>
    <property type="evidence" value="ECO:0007669"/>
    <property type="project" value="TreeGrafter"/>
</dbReference>
<dbReference type="InterPro" id="IPR006181">
    <property type="entry name" value="D-amino_acid_oxidase_CS"/>
</dbReference>
<dbReference type="Gene3D" id="3.30.9.10">
    <property type="entry name" value="D-Amino Acid Oxidase, subunit A, domain 2"/>
    <property type="match status" value="1"/>
</dbReference>
<dbReference type="SUPFAM" id="SSF54373">
    <property type="entry name" value="FAD-linked reductases, C-terminal domain"/>
    <property type="match status" value="1"/>
</dbReference>
<evidence type="ECO:0000313" key="8">
    <source>
        <dbReference type="EMBL" id="VDM98385.1"/>
    </source>
</evidence>
<evidence type="ECO:0000256" key="4">
    <source>
        <dbReference type="ARBA" id="ARBA00022827"/>
    </source>
</evidence>
<gene>
    <name evidence="8" type="ORF">TCLT_LOCUS2433</name>
</gene>
<keyword evidence="6" id="KW-1133">Transmembrane helix</keyword>
<name>A0A0N5CQD2_THECL</name>
<keyword evidence="9" id="KW-1185">Reference proteome</keyword>
<dbReference type="InterPro" id="IPR023209">
    <property type="entry name" value="DAO"/>
</dbReference>
<dbReference type="PANTHER" id="PTHR11530">
    <property type="entry name" value="D-AMINO ACID OXIDASE"/>
    <property type="match status" value="1"/>
</dbReference>
<evidence type="ECO:0000259" key="7">
    <source>
        <dbReference type="Pfam" id="PF01266"/>
    </source>
</evidence>
<dbReference type="EMBL" id="UYYF01000499">
    <property type="protein sequence ID" value="VDM98385.1"/>
    <property type="molecule type" value="Genomic_DNA"/>
</dbReference>
<dbReference type="GO" id="GO:0071949">
    <property type="term" value="F:FAD binding"/>
    <property type="evidence" value="ECO:0007669"/>
    <property type="project" value="InterPro"/>
</dbReference>
<proteinExistence type="inferred from homology"/>
<evidence type="ECO:0000313" key="9">
    <source>
        <dbReference type="Proteomes" id="UP000276776"/>
    </source>
</evidence>
<sequence>MMQPYLRKVNCEVCVVLVLVISTTAVIFGYRTEGKNVAVIGEGAAGISSALALIERDPSLNITIFYDVPFEKIVSYGPAGLFRIDTLENKVYGKRSFPRYAELFRKYGGEVSGVNLVSGHILSTNLSELFLQDEIYGDIVYNFRYLREDEMKQFAEQNETDPVFAIHFTTYTTEGGKYIPWMKQQLLSKGVPFVKRHIKTVKDLYNDFDVIVNCAGLNGGKVASDGDDRNMFPIRGIILEVVKFIIDSFKFKFGFVNATWHKHFLYKGFETFSIPTTDKVYIGSVKQAGRYDLEITEQDRSDILGRYYLLQPAIKNSTILSEWSGLRPGRKGGVRLEMTTIRFPASKLRNATHSKIVKIVHNYGHGGHGLSLSWGCAETVADHILGSVNKNVRGGNR</sequence>
<dbReference type="Pfam" id="PF01266">
    <property type="entry name" value="DAO"/>
    <property type="match status" value="1"/>
</dbReference>
<comment type="cofactor">
    <cofactor evidence="1">
        <name>FAD</name>
        <dbReference type="ChEBI" id="CHEBI:57692"/>
    </cofactor>
</comment>
<dbReference type="STRING" id="103827.A0A0N5CQD2"/>
<dbReference type="OrthoDB" id="2015447at2759"/>
<evidence type="ECO:0000256" key="5">
    <source>
        <dbReference type="ARBA" id="ARBA00023002"/>
    </source>
</evidence>
<dbReference type="Gene3D" id="3.40.50.720">
    <property type="entry name" value="NAD(P)-binding Rossmann-like Domain"/>
    <property type="match status" value="1"/>
</dbReference>
<dbReference type="InterPro" id="IPR006076">
    <property type="entry name" value="FAD-dep_OxRdtase"/>
</dbReference>
<organism evidence="10">
    <name type="scientific">Thelazia callipaeda</name>
    <name type="common">Oriental eyeworm</name>
    <name type="synonym">Parasitic nematode</name>
    <dbReference type="NCBI Taxonomy" id="103827"/>
    <lineage>
        <taxon>Eukaryota</taxon>
        <taxon>Metazoa</taxon>
        <taxon>Ecdysozoa</taxon>
        <taxon>Nematoda</taxon>
        <taxon>Chromadorea</taxon>
        <taxon>Rhabditida</taxon>
        <taxon>Spirurina</taxon>
        <taxon>Spiruromorpha</taxon>
        <taxon>Thelazioidea</taxon>
        <taxon>Thelaziidae</taxon>
        <taxon>Thelazia</taxon>
    </lineage>
</organism>
<reference evidence="10" key="1">
    <citation type="submission" date="2017-02" db="UniProtKB">
        <authorList>
            <consortium name="WormBaseParasite"/>
        </authorList>
    </citation>
    <scope>IDENTIFICATION</scope>
</reference>
<dbReference type="PANTHER" id="PTHR11530:SF6">
    <property type="entry name" value="D-ASPARTATE OXIDASE 3"/>
    <property type="match status" value="1"/>
</dbReference>
<evidence type="ECO:0000313" key="10">
    <source>
        <dbReference type="WBParaSite" id="TCLT_0000243201-mRNA-1"/>
    </source>
</evidence>
<protein>
    <submittedName>
        <fullName evidence="10">DAO domain-containing protein</fullName>
    </submittedName>
</protein>
<dbReference type="GO" id="GO:0005737">
    <property type="term" value="C:cytoplasm"/>
    <property type="evidence" value="ECO:0007669"/>
    <property type="project" value="TreeGrafter"/>
</dbReference>
<evidence type="ECO:0000256" key="1">
    <source>
        <dbReference type="ARBA" id="ARBA00001974"/>
    </source>
</evidence>
<evidence type="ECO:0000256" key="2">
    <source>
        <dbReference type="ARBA" id="ARBA00006730"/>
    </source>
</evidence>